<evidence type="ECO:0000313" key="3">
    <source>
        <dbReference type="Proteomes" id="UP000228934"/>
    </source>
</evidence>
<dbReference type="AlphaFoldDB" id="A0A2G9RJT2"/>
<dbReference type="EMBL" id="KV937949">
    <property type="protein sequence ID" value="PIO27511.1"/>
    <property type="molecule type" value="Genomic_DNA"/>
</dbReference>
<evidence type="ECO:0000256" key="1">
    <source>
        <dbReference type="SAM" id="MobiDB-lite"/>
    </source>
</evidence>
<accession>A0A2G9RJT2</accession>
<dbReference type="Proteomes" id="UP000228934">
    <property type="component" value="Unassembled WGS sequence"/>
</dbReference>
<evidence type="ECO:0000313" key="2">
    <source>
        <dbReference type="EMBL" id="PIO27511.1"/>
    </source>
</evidence>
<name>A0A2G9RJT2_AQUCT</name>
<sequence length="69" mass="7977">MCLVLKSAHDHKETEAANLERVRPFCLQSYIDITEHPTIGDVTGLHRQLSKEKKKKKKNRQSAKNHNIL</sequence>
<reference evidence="3" key="1">
    <citation type="journal article" date="2017" name="Nat. Commun.">
        <title>The North American bullfrog draft genome provides insight into hormonal regulation of long noncoding RNA.</title>
        <authorList>
            <person name="Hammond S.A."/>
            <person name="Warren R.L."/>
            <person name="Vandervalk B.P."/>
            <person name="Kucuk E."/>
            <person name="Khan H."/>
            <person name="Gibb E.A."/>
            <person name="Pandoh P."/>
            <person name="Kirk H."/>
            <person name="Zhao Y."/>
            <person name="Jones M."/>
            <person name="Mungall A.J."/>
            <person name="Coope R."/>
            <person name="Pleasance S."/>
            <person name="Moore R.A."/>
            <person name="Holt R.A."/>
            <person name="Round J.M."/>
            <person name="Ohora S."/>
            <person name="Walle B.V."/>
            <person name="Veldhoen N."/>
            <person name="Helbing C.C."/>
            <person name="Birol I."/>
        </authorList>
    </citation>
    <scope>NUCLEOTIDE SEQUENCE [LARGE SCALE GENOMIC DNA]</scope>
</reference>
<feature type="region of interest" description="Disordered" evidence="1">
    <location>
        <begin position="45"/>
        <end position="69"/>
    </location>
</feature>
<proteinExistence type="predicted"/>
<protein>
    <submittedName>
        <fullName evidence="2">Uncharacterized protein</fullName>
    </submittedName>
</protein>
<organism evidence="2 3">
    <name type="scientific">Aquarana catesbeiana</name>
    <name type="common">American bullfrog</name>
    <name type="synonym">Rana catesbeiana</name>
    <dbReference type="NCBI Taxonomy" id="8400"/>
    <lineage>
        <taxon>Eukaryota</taxon>
        <taxon>Metazoa</taxon>
        <taxon>Chordata</taxon>
        <taxon>Craniata</taxon>
        <taxon>Vertebrata</taxon>
        <taxon>Euteleostomi</taxon>
        <taxon>Amphibia</taxon>
        <taxon>Batrachia</taxon>
        <taxon>Anura</taxon>
        <taxon>Neobatrachia</taxon>
        <taxon>Ranoidea</taxon>
        <taxon>Ranidae</taxon>
        <taxon>Aquarana</taxon>
    </lineage>
</organism>
<gene>
    <name evidence="2" type="ORF">AB205_0168740</name>
</gene>
<keyword evidence="3" id="KW-1185">Reference proteome</keyword>
<feature type="compositionally biased region" description="Basic residues" evidence="1">
    <location>
        <begin position="52"/>
        <end position="63"/>
    </location>
</feature>
<dbReference type="OrthoDB" id="67516at2759"/>